<dbReference type="EMBL" id="SBHX01000006">
    <property type="protein sequence ID" value="RWX36572.1"/>
    <property type="molecule type" value="Genomic_DNA"/>
</dbReference>
<reference evidence="1 2" key="1">
    <citation type="submission" date="2019-01" db="EMBL/GenBank/DDBJ databases">
        <title>RHIZO-ID as a novel technology for direct rhizobia identification.</title>
        <authorList>
            <person name="De Meyer S.E."/>
        </authorList>
    </citation>
    <scope>NUCLEOTIDE SEQUENCE [LARGE SCALE GENOMIC DNA]</scope>
    <source>
        <strain evidence="1 2">WSM448</strain>
    </source>
</reference>
<dbReference type="Pfam" id="PF00480">
    <property type="entry name" value="ROK"/>
    <property type="match status" value="1"/>
</dbReference>
<dbReference type="AlphaFoldDB" id="A0A444IC31"/>
<dbReference type="SUPFAM" id="SSF53067">
    <property type="entry name" value="Actin-like ATPase domain"/>
    <property type="match status" value="1"/>
</dbReference>
<gene>
    <name evidence="1" type="ORF">EHI47_02690</name>
</gene>
<dbReference type="Proteomes" id="UP000283817">
    <property type="component" value="Unassembled WGS sequence"/>
</dbReference>
<accession>A0A444IC31</accession>
<protein>
    <submittedName>
        <fullName evidence="1">ROK family protein</fullName>
    </submittedName>
</protein>
<sequence>MTHRLPAARQAENALDVISLVEQQKPEALMLLHNAGRVIAEVASDVVSILNPSLIVIGGTLAKSGEILLSGIRELVYQRCLPLATRELQILLANPHKDGVDRRRHLLKQPIQAIGFGGCRRSAPRIGSIAAETAGKHRLPSGSRRR</sequence>
<proteinExistence type="predicted"/>
<organism evidence="1 2">
    <name type="scientific">Rhizobium leguminosarum</name>
    <dbReference type="NCBI Taxonomy" id="384"/>
    <lineage>
        <taxon>Bacteria</taxon>
        <taxon>Pseudomonadati</taxon>
        <taxon>Pseudomonadota</taxon>
        <taxon>Alphaproteobacteria</taxon>
        <taxon>Hyphomicrobiales</taxon>
        <taxon>Rhizobiaceae</taxon>
        <taxon>Rhizobium/Agrobacterium group</taxon>
        <taxon>Rhizobium</taxon>
    </lineage>
</organism>
<dbReference type="Gene3D" id="3.30.420.40">
    <property type="match status" value="1"/>
</dbReference>
<comment type="caution">
    <text evidence="1">The sequence shown here is derived from an EMBL/GenBank/DDBJ whole genome shotgun (WGS) entry which is preliminary data.</text>
</comment>
<name>A0A444IC31_RHILE</name>
<dbReference type="InterPro" id="IPR043129">
    <property type="entry name" value="ATPase_NBD"/>
</dbReference>
<dbReference type="CDD" id="cd23763">
    <property type="entry name" value="ASKHA_ATPase_ROK"/>
    <property type="match status" value="1"/>
</dbReference>
<evidence type="ECO:0000313" key="2">
    <source>
        <dbReference type="Proteomes" id="UP000283817"/>
    </source>
</evidence>
<dbReference type="InterPro" id="IPR000600">
    <property type="entry name" value="ROK"/>
</dbReference>
<evidence type="ECO:0000313" key="1">
    <source>
        <dbReference type="EMBL" id="RWX36572.1"/>
    </source>
</evidence>